<proteinExistence type="predicted"/>
<name>A0ACC0EJM7_9BASI</name>
<gene>
    <name evidence="1" type="ORF">MJO28_005055</name>
</gene>
<reference evidence="2" key="1">
    <citation type="journal article" date="2018" name="BMC Genomics">
        <title>Genomic insights into host adaptation between the wheat stripe rust pathogen (Puccinia striiformis f. sp. tritici) and the barley stripe rust pathogen (Puccinia striiformis f. sp. hordei).</title>
        <authorList>
            <person name="Xia C."/>
            <person name="Wang M."/>
            <person name="Yin C."/>
            <person name="Cornejo O.E."/>
            <person name="Hulbert S.H."/>
            <person name="Chen X."/>
        </authorList>
    </citation>
    <scope>NUCLEOTIDE SEQUENCE [LARGE SCALE GENOMIC DNA]</scope>
    <source>
        <strain evidence="2">93-210</strain>
    </source>
</reference>
<reference evidence="1 2" key="3">
    <citation type="journal article" date="2022" name="Microbiol. Spectr.">
        <title>Folding features and dynamics of 3D genome architecture in plant fungal pathogens.</title>
        <authorList>
            <person name="Xia C."/>
        </authorList>
    </citation>
    <scope>NUCLEOTIDE SEQUENCE [LARGE SCALE GENOMIC DNA]</scope>
    <source>
        <strain evidence="1 2">93-210</strain>
    </source>
</reference>
<reference evidence="2" key="2">
    <citation type="journal article" date="2018" name="Mol. Plant Microbe Interact.">
        <title>Genome sequence resources for the wheat stripe rust pathogen (Puccinia striiformis f. sp. tritici) and the barley stripe rust pathogen (Puccinia striiformis f. sp. hordei).</title>
        <authorList>
            <person name="Xia C."/>
            <person name="Wang M."/>
            <person name="Yin C."/>
            <person name="Cornejo O.E."/>
            <person name="Hulbert S.H."/>
            <person name="Chen X."/>
        </authorList>
    </citation>
    <scope>NUCLEOTIDE SEQUENCE [LARGE SCALE GENOMIC DNA]</scope>
    <source>
        <strain evidence="2">93-210</strain>
    </source>
</reference>
<comment type="caution">
    <text evidence="1">The sequence shown here is derived from an EMBL/GenBank/DDBJ whole genome shotgun (WGS) entry which is preliminary data.</text>
</comment>
<dbReference type="Proteomes" id="UP001060170">
    <property type="component" value="Chromosome 5"/>
</dbReference>
<organism evidence="1 2">
    <name type="scientific">Puccinia striiformis f. sp. tritici</name>
    <dbReference type="NCBI Taxonomy" id="168172"/>
    <lineage>
        <taxon>Eukaryota</taxon>
        <taxon>Fungi</taxon>
        <taxon>Dikarya</taxon>
        <taxon>Basidiomycota</taxon>
        <taxon>Pucciniomycotina</taxon>
        <taxon>Pucciniomycetes</taxon>
        <taxon>Pucciniales</taxon>
        <taxon>Pucciniaceae</taxon>
        <taxon>Puccinia</taxon>
    </lineage>
</organism>
<dbReference type="EMBL" id="CM045869">
    <property type="protein sequence ID" value="KAI7954655.1"/>
    <property type="molecule type" value="Genomic_DNA"/>
</dbReference>
<evidence type="ECO:0000313" key="2">
    <source>
        <dbReference type="Proteomes" id="UP001060170"/>
    </source>
</evidence>
<sequence length="89" mass="9485">MQSELGTLINSLRGLPLPDPATPHTTGSKFSQVTTTSKGTATRSGKPKRTPAQIIADQVSREGRFDCRSGRHGQEEAGREGCNYSTPLG</sequence>
<accession>A0ACC0EJM7</accession>
<evidence type="ECO:0000313" key="1">
    <source>
        <dbReference type="EMBL" id="KAI7954655.1"/>
    </source>
</evidence>
<keyword evidence="2" id="KW-1185">Reference proteome</keyword>
<protein>
    <submittedName>
        <fullName evidence="1">Uncharacterized protein</fullName>
    </submittedName>
</protein>